<evidence type="ECO:0000313" key="2">
    <source>
        <dbReference type="Proteomes" id="UP000054742"/>
    </source>
</evidence>
<evidence type="ECO:0008006" key="3">
    <source>
        <dbReference type="Google" id="ProtNLM"/>
    </source>
</evidence>
<name>A0A0W0SP37_9GAMM</name>
<dbReference type="AlphaFoldDB" id="A0A0W0SP37"/>
<dbReference type="InterPro" id="IPR011009">
    <property type="entry name" value="Kinase-like_dom_sf"/>
</dbReference>
<dbReference type="RefSeq" id="WP_058441053.1">
    <property type="nucleotide sequence ID" value="NZ_CAAAHU010000009.1"/>
</dbReference>
<keyword evidence="2" id="KW-1185">Reference proteome</keyword>
<accession>A0A0W0SP37</accession>
<dbReference type="STRING" id="29422.Lbru_0958"/>
<proteinExistence type="predicted"/>
<dbReference type="SUPFAM" id="SSF56112">
    <property type="entry name" value="Protein kinase-like (PK-like)"/>
    <property type="match status" value="1"/>
</dbReference>
<comment type="caution">
    <text evidence="1">The sequence shown here is derived from an EMBL/GenBank/DDBJ whole genome shotgun (WGS) entry which is preliminary data.</text>
</comment>
<evidence type="ECO:0000313" key="1">
    <source>
        <dbReference type="EMBL" id="KTC85162.1"/>
    </source>
</evidence>
<organism evidence="1 2">
    <name type="scientific">Legionella brunensis</name>
    <dbReference type="NCBI Taxonomy" id="29422"/>
    <lineage>
        <taxon>Bacteria</taxon>
        <taxon>Pseudomonadati</taxon>
        <taxon>Pseudomonadota</taxon>
        <taxon>Gammaproteobacteria</taxon>
        <taxon>Legionellales</taxon>
        <taxon>Legionellaceae</taxon>
        <taxon>Legionella</taxon>
    </lineage>
</organism>
<dbReference type="Proteomes" id="UP000054742">
    <property type="component" value="Unassembled WGS sequence"/>
</dbReference>
<gene>
    <name evidence="1" type="ORF">Lbru_0958</name>
</gene>
<dbReference type="OrthoDB" id="5392197at2"/>
<reference evidence="1 2" key="1">
    <citation type="submission" date="2015-11" db="EMBL/GenBank/DDBJ databases">
        <title>Genomic analysis of 38 Legionella species identifies large and diverse effector repertoires.</title>
        <authorList>
            <person name="Burstein D."/>
            <person name="Amaro F."/>
            <person name="Zusman T."/>
            <person name="Lifshitz Z."/>
            <person name="Cohen O."/>
            <person name="Gilbert J.A."/>
            <person name="Pupko T."/>
            <person name="Shuman H.A."/>
            <person name="Segal G."/>
        </authorList>
    </citation>
    <scope>NUCLEOTIDE SEQUENCE [LARGE SCALE GENOMIC DNA]</scope>
    <source>
        <strain evidence="1 2">ATCC 43878</strain>
    </source>
</reference>
<dbReference type="EMBL" id="LNXV01000007">
    <property type="protein sequence ID" value="KTC85162.1"/>
    <property type="molecule type" value="Genomic_DNA"/>
</dbReference>
<sequence length="136" mass="15942">MIANSSGKFCFATDNVVLSLFDHIEGVHPSYTPNQLLADKLAKLFFQLHKLPPQEFPYFSKENFDIAYAIDLEQWINYKVKIKDKTYASVMFSRLKENQTKLLRGLSLLQQWKRQFSKEKMHFVLTHGDPHNYTPS</sequence>
<dbReference type="PATRIC" id="fig|29422.6.peg.1006"/>
<protein>
    <recommendedName>
        <fullName evidence="3">Aminoglycoside phosphotransferase domain-containing protein</fullName>
    </recommendedName>
</protein>